<dbReference type="InterPro" id="IPR050091">
    <property type="entry name" value="PKS_NRPS_Biosynth_Enz"/>
</dbReference>
<feature type="region of interest" description="N-terminal hotdog fold" evidence="7">
    <location>
        <begin position="942"/>
        <end position="1077"/>
    </location>
</feature>
<feature type="active site" description="Proton donor; for dehydratase activity" evidence="7">
    <location>
        <position position="1154"/>
    </location>
</feature>
<dbReference type="InterPro" id="IPR016036">
    <property type="entry name" value="Malonyl_transacylase_ACP-bd"/>
</dbReference>
<organism evidence="12 13">
    <name type="scientific">Penicillium frequentans</name>
    <dbReference type="NCBI Taxonomy" id="3151616"/>
    <lineage>
        <taxon>Eukaryota</taxon>
        <taxon>Fungi</taxon>
        <taxon>Dikarya</taxon>
        <taxon>Ascomycota</taxon>
        <taxon>Pezizomycotina</taxon>
        <taxon>Eurotiomycetes</taxon>
        <taxon>Eurotiomycetidae</taxon>
        <taxon>Eurotiales</taxon>
        <taxon>Aspergillaceae</taxon>
        <taxon>Penicillium</taxon>
    </lineage>
</organism>
<dbReference type="PROSITE" id="PS52004">
    <property type="entry name" value="KS3_2"/>
    <property type="match status" value="1"/>
</dbReference>
<dbReference type="InterPro" id="IPR006162">
    <property type="entry name" value="Ppantetheine_attach_site"/>
</dbReference>
<keyword evidence="4" id="KW-0808">Transferase</keyword>
<evidence type="ECO:0000256" key="6">
    <source>
        <dbReference type="ARBA" id="ARBA00023268"/>
    </source>
</evidence>
<dbReference type="Pfam" id="PF00109">
    <property type="entry name" value="ketoacyl-synt"/>
    <property type="match status" value="1"/>
</dbReference>
<feature type="domain" description="Ketosynthase family 3 (KS3)" evidence="10">
    <location>
        <begin position="5"/>
        <end position="436"/>
    </location>
</feature>
<dbReference type="Pfam" id="PF21089">
    <property type="entry name" value="PKS_DH_N"/>
    <property type="match status" value="1"/>
</dbReference>
<dbReference type="Gene3D" id="3.40.47.10">
    <property type="match status" value="1"/>
</dbReference>
<dbReference type="InterPro" id="IPR049551">
    <property type="entry name" value="PKS_DH_C"/>
</dbReference>
<dbReference type="GO" id="GO:0032259">
    <property type="term" value="P:methylation"/>
    <property type="evidence" value="ECO:0007669"/>
    <property type="project" value="UniProtKB-KW"/>
</dbReference>
<dbReference type="InterPro" id="IPR009081">
    <property type="entry name" value="PP-bd_ACP"/>
</dbReference>
<dbReference type="CDD" id="cd00833">
    <property type="entry name" value="PKS"/>
    <property type="match status" value="1"/>
</dbReference>
<dbReference type="InterPro" id="IPR020806">
    <property type="entry name" value="PKS_PP-bd"/>
</dbReference>
<evidence type="ECO:0000256" key="3">
    <source>
        <dbReference type="ARBA" id="ARBA00022603"/>
    </source>
</evidence>
<dbReference type="FunFam" id="3.40.47.10:FF:000019">
    <property type="entry name" value="Polyketide synthase type I"/>
    <property type="match status" value="1"/>
</dbReference>
<dbReference type="CDD" id="cd02440">
    <property type="entry name" value="AdoMet_MTases"/>
    <property type="match status" value="1"/>
</dbReference>
<dbReference type="GO" id="GO:1901336">
    <property type="term" value="P:lactone biosynthetic process"/>
    <property type="evidence" value="ECO:0007669"/>
    <property type="project" value="UniProtKB-ARBA"/>
</dbReference>
<evidence type="ECO:0000313" key="13">
    <source>
        <dbReference type="Proteomes" id="UP001220324"/>
    </source>
</evidence>
<dbReference type="SUPFAM" id="SSF51735">
    <property type="entry name" value="NAD(P)-binding Rossmann-fold domains"/>
    <property type="match status" value="1"/>
</dbReference>
<dbReference type="GO" id="GO:0004312">
    <property type="term" value="F:fatty acid synthase activity"/>
    <property type="evidence" value="ECO:0007669"/>
    <property type="project" value="TreeGrafter"/>
</dbReference>
<dbReference type="SMART" id="SM00827">
    <property type="entry name" value="PKS_AT"/>
    <property type="match status" value="1"/>
</dbReference>
<dbReference type="SMART" id="SM00823">
    <property type="entry name" value="PKS_PP"/>
    <property type="match status" value="1"/>
</dbReference>
<feature type="region of interest" description="C-terminal hotdog fold" evidence="7">
    <location>
        <begin position="1094"/>
        <end position="1247"/>
    </location>
</feature>
<dbReference type="Pfam" id="PF02801">
    <property type="entry name" value="Ketoacyl-synt_C"/>
    <property type="match status" value="1"/>
</dbReference>
<dbReference type="InterPro" id="IPR042104">
    <property type="entry name" value="PKS_dehydratase_sf"/>
</dbReference>
<dbReference type="InterPro" id="IPR020807">
    <property type="entry name" value="PKS_DH"/>
</dbReference>
<dbReference type="SUPFAM" id="SSF55048">
    <property type="entry name" value="Probable ACP-binding domain of malonyl-CoA ACP transacylase"/>
    <property type="match status" value="1"/>
</dbReference>
<dbReference type="InterPro" id="IPR032821">
    <property type="entry name" value="PKS_assoc"/>
</dbReference>
<keyword evidence="3" id="KW-0489">Methyltransferase</keyword>
<dbReference type="GO" id="GO:0006633">
    <property type="term" value="P:fatty acid biosynthetic process"/>
    <property type="evidence" value="ECO:0007669"/>
    <property type="project" value="TreeGrafter"/>
</dbReference>
<dbReference type="PANTHER" id="PTHR43775:SF20">
    <property type="entry name" value="HYBRID PKS-NRPS SYNTHETASE APDA"/>
    <property type="match status" value="1"/>
</dbReference>
<dbReference type="InterPro" id="IPR014030">
    <property type="entry name" value="Ketoacyl_synth_N"/>
</dbReference>
<dbReference type="InterPro" id="IPR049552">
    <property type="entry name" value="PKS_DH_N"/>
</dbReference>
<dbReference type="InterPro" id="IPR013968">
    <property type="entry name" value="PKS_KR"/>
</dbReference>
<dbReference type="EMBL" id="JAQIZZ010000008">
    <property type="protein sequence ID" value="KAJ5523898.1"/>
    <property type="molecule type" value="Genomic_DNA"/>
</dbReference>
<dbReference type="InterPro" id="IPR057326">
    <property type="entry name" value="KR_dom"/>
</dbReference>
<keyword evidence="13" id="KW-1185">Reference proteome</keyword>
<proteinExistence type="predicted"/>
<dbReference type="GO" id="GO:0030639">
    <property type="term" value="P:polyketide biosynthetic process"/>
    <property type="evidence" value="ECO:0007669"/>
    <property type="project" value="UniProtKB-ARBA"/>
</dbReference>
<dbReference type="GO" id="GO:0008168">
    <property type="term" value="F:methyltransferase activity"/>
    <property type="evidence" value="ECO:0007669"/>
    <property type="project" value="UniProtKB-KW"/>
</dbReference>
<dbReference type="Gene3D" id="3.10.129.110">
    <property type="entry name" value="Polyketide synthase dehydratase"/>
    <property type="match status" value="1"/>
</dbReference>
<dbReference type="Pfam" id="PF00550">
    <property type="entry name" value="PP-binding"/>
    <property type="match status" value="1"/>
</dbReference>
<feature type="domain" description="Carrier" evidence="9">
    <location>
        <begin position="2401"/>
        <end position="2477"/>
    </location>
</feature>
<dbReference type="SMART" id="SM00825">
    <property type="entry name" value="PKS_KS"/>
    <property type="match status" value="1"/>
</dbReference>
<dbReference type="Pfam" id="PF08242">
    <property type="entry name" value="Methyltransf_12"/>
    <property type="match status" value="1"/>
</dbReference>
<feature type="active site" description="Proton acceptor; for dehydratase activity" evidence="7">
    <location>
        <position position="973"/>
    </location>
</feature>
<dbReference type="InterPro" id="IPR013217">
    <property type="entry name" value="Methyltransf_12"/>
</dbReference>
<dbReference type="PROSITE" id="PS50075">
    <property type="entry name" value="CARRIER"/>
    <property type="match status" value="1"/>
</dbReference>
<protein>
    <submittedName>
        <fullName evidence="12">Polyketide synthase</fullName>
    </submittedName>
</protein>
<name>A0AAD6CIS3_9EURO</name>
<dbReference type="Pfam" id="PF14765">
    <property type="entry name" value="PS-DH"/>
    <property type="match status" value="1"/>
</dbReference>
<dbReference type="GO" id="GO:0031177">
    <property type="term" value="F:phosphopantetheine binding"/>
    <property type="evidence" value="ECO:0007669"/>
    <property type="project" value="InterPro"/>
</dbReference>
<evidence type="ECO:0000259" key="10">
    <source>
        <dbReference type="PROSITE" id="PS52004"/>
    </source>
</evidence>
<evidence type="ECO:0000259" key="11">
    <source>
        <dbReference type="PROSITE" id="PS52019"/>
    </source>
</evidence>
<dbReference type="SMART" id="SM00822">
    <property type="entry name" value="PKS_KR"/>
    <property type="match status" value="1"/>
</dbReference>
<evidence type="ECO:0000259" key="9">
    <source>
        <dbReference type="PROSITE" id="PS50075"/>
    </source>
</evidence>
<dbReference type="InterPro" id="IPR036291">
    <property type="entry name" value="NAD(P)-bd_dom_sf"/>
</dbReference>
<dbReference type="InterPro" id="IPR016035">
    <property type="entry name" value="Acyl_Trfase/lysoPLipase"/>
</dbReference>
<evidence type="ECO:0000256" key="8">
    <source>
        <dbReference type="SAM" id="MobiDB-lite"/>
    </source>
</evidence>
<dbReference type="SUPFAM" id="SSF53335">
    <property type="entry name" value="S-adenosyl-L-methionine-dependent methyltransferases"/>
    <property type="match status" value="1"/>
</dbReference>
<dbReference type="Pfam" id="PF00698">
    <property type="entry name" value="Acyl_transf_1"/>
    <property type="match status" value="1"/>
</dbReference>
<dbReference type="SMART" id="SM00826">
    <property type="entry name" value="PKS_DH"/>
    <property type="match status" value="1"/>
</dbReference>
<dbReference type="Pfam" id="PF08659">
    <property type="entry name" value="KR"/>
    <property type="match status" value="1"/>
</dbReference>
<dbReference type="InterPro" id="IPR001227">
    <property type="entry name" value="Ac_transferase_dom_sf"/>
</dbReference>
<dbReference type="Pfam" id="PF23114">
    <property type="entry name" value="NAD-bd_HRPKS_sdrA"/>
    <property type="match status" value="1"/>
</dbReference>
<dbReference type="InterPro" id="IPR049900">
    <property type="entry name" value="PKS_mFAS_DH"/>
</dbReference>
<dbReference type="InterPro" id="IPR056501">
    <property type="entry name" value="NAD-bd_HRPKS_sdrA"/>
</dbReference>
<dbReference type="Pfam" id="PF16197">
    <property type="entry name" value="KAsynt_C_assoc"/>
    <property type="match status" value="1"/>
</dbReference>
<dbReference type="PROSITE" id="PS00012">
    <property type="entry name" value="PHOSPHOPANTETHEINE"/>
    <property type="match status" value="1"/>
</dbReference>
<dbReference type="InterPro" id="IPR029063">
    <property type="entry name" value="SAM-dependent_MTases_sf"/>
</dbReference>
<dbReference type="Gene3D" id="1.10.1200.10">
    <property type="entry name" value="ACP-like"/>
    <property type="match status" value="1"/>
</dbReference>
<feature type="compositionally biased region" description="Polar residues" evidence="8">
    <location>
        <begin position="2506"/>
        <end position="2524"/>
    </location>
</feature>
<sequence>MAYPNEPIAVIGSGCRFPGGSSSPSKLWDLMKSPRDVASKIDRFSAEGFYHKDGSHHGTSNVLHSYQIEEDTREFDAQFFSIPGSEAEGIDPQQRILMEVVYEALEASGHKIEELSGSSTGMYVGVMCNDYAHITYHDLESIPKYAATGTASSILSNRISYFFNWNGPSMTIDTACSSSLIATHQAVELLRKGESNLAVAAGANLIFGPTNFVAESNVNMLSPTGRSRMWDNKADGYARGEGVAAVILKRLSDAIRDGDTIDCVIRETGVNQDGRTTGITMPSSVAQAELIRQTYARAGLNPHTDRCQYFEAHGTGTKAGDPQEAGAIYRAFFEGNENTDSDEKLYVGSIKTIIGHTEGTAGIAGLLRASLAMKHGFIPPNMLFEELNPDIEPYYGRLEILKAAKPWPKLPAGVPRRASVNSFGFGGANAHAIIESYEPEIHIQAVTRSSIAAVPFMFSANSEKSLVSQIETFLSYSEDIDEERTNIRDLAWTLSRRSAFPMRAPFSALTLETLRSKLTAALEAKKSDGTALGVRPAHKTNTILGVFTGQGAQWPRMGYHLVEASPFAASLMNSLDASLQSLPEQDRPSWSLRDELAKSADGSHVMEGTYSQPLCAAVQIILVELLKQAGITFDVVVGHSSGEIGAAFAAGFLSAQDAIRIAYYRGLFGKLASAPNGSAGTMLAVGTSMEDANELCKLSTMKRFGQFNVAASNSSSSVTMSGDLAAIERAKFIFEDESKFVRSLKVDTAYHSHHMQPCSDPYMDAMARVKVTIQEPNPNCKWYSSVLGGDLVTSDMNEQLAGSYWKDNLLQPVLFSQALESALEKNGAPALALEVGPHPALKGPASMVIEEALGTTIPYSGVLGRKSNDVEAFTDAIGAVWANVGGANVSFGSLDAAFATKESADKPEFLRTMPGYTWDHSQTFWAESRVSKAMRMRQHGHHELLGVRMDSGENELRWRNFLKPTEITWARGHSIQGQTIFPGAGFASMAIEAAKAYVDDLGETMDLVELENLRIHWALSFLDETIGSEVTVTICNIQRDESADMIECDFVCSACPTKDAALTTISTAHLKLTLGYGSTETLPSRPAANESDKMTELDADVFYDSLAKLGYNYADMFKTITSLNRRKLASTGVIHTATEEDYDTSLIVHPAPLDVAFQGLFAAIGSPGDGQLWTLMVPTIIHSIKVNPFTCNQTGCLNKDLSFEANVQVERSNQQVGGDIDVYDDAGNAMIQIEGLQVTPVTQITARDDAQKFSDTTWGDDKADAARAYTEFWNSESEKTRWEESYFVERTCFYYMKQLHDAIKPDEIEGLEVQAKKYLTWVASVIEKVEAGSHPTIKKEWLNDTFEKLEGPMSEFAQEHEELHHLMTLGDQLIPFIRGEVSLVELFDDFEVIDRIYQTGYGMPQFHSFFGDLVEQLTFKARQMDILEVGAGSGSATEAIMSRIDYHYGSYTYTDVSASFFPEAQELFKDQEGKMIFRTFDMEEDAVEQGFHERSYDLIVASNVLHVSKNVEETLKNLRKLLKPAGHLALLEVTDLDHVRSSFYAGSKPGWWAAEDGREPQPLLPQSGWDAALKKTGFSGIDTATPETHMFTVPYSVMLSQAVDSQIQLLREPLSPENTDSIKLPKLLVIAGQTEATAKLQGEILALLEPFSSEVQIVSRIEDLTENHFEPKQLVLNLMELDTNLFGPLTAERWSALQTLTENSQNILWLTHGVGAENPYANMIVGVSRALVHEKPDLKIQVIDFADGEPIDTKFVASELVKLHIAAVWRTWSQPYVTTWVLERETRFVDGKARVPRVGPCKPLDARYNASRRKIYEEVDLENSIVAITSKQGVCDVKEVRKPFWAVTEPELIEVEAVRSTLAPLAIPSLGSLHLMVGKIAGTEQTVLALSETLQSKVSLPKDLTLSVDVSLDQAQELLVSVASYLLGDYLLSHSAKGKSLMVHEPTPALAAALKDLATERNIPLSLTTSSPSDKLQYIHPRAHRRTIVGAFPAKLSAYANFPSAHDSSKSGEHIEKYLPSHIKRVSANSFLGELAYLQPQSQPEAALELLQKGQAFFEAHSDLDTTERVQQVSLDEAPGFERDLANATLEVVNFADQSVAFGALCPPEDDVQFRSDKTYWLAGLTGELGLSLTRWMVERGARYIVLTSRNPKVSEKWIDSVQSTGAIVKCLPMDITNAESVMKTYAHITSEFPPIAGVCNGAMVLNDGVLANQSFEDFNATLTPKVKGTQFLDSLFQKPDLDFFIIFSSLSFVTGNIGQSSYAAANSFMVSVAEGRRKKGLAGSVMNLAGIFGIGYITRRDVKLLDHLAKMGYENISEWDYLQFFAEAVKSGKPETSAQYPTWEIHSAIKPVDSDAKNPLPGWRFHDSPGTAVFAPEGEGGAASVRDQLKEQTTMEGVNKALLEGFVAVLYKLLGMRPEDGAISPSTPLIELGIDSLVAVDMRVWFSRELDLDLPVLKLLGGATVEDMVEDAVSRLSPELIPNVQEAQPSTEGAEGEAKEENAADSDSQSSGEVATSTETTPPASEAGFNDSKNQ</sequence>
<evidence type="ECO:0000313" key="12">
    <source>
        <dbReference type="EMBL" id="KAJ5523898.1"/>
    </source>
</evidence>
<dbReference type="PROSITE" id="PS52019">
    <property type="entry name" value="PKS_MFAS_DH"/>
    <property type="match status" value="1"/>
</dbReference>
<dbReference type="GO" id="GO:0016491">
    <property type="term" value="F:oxidoreductase activity"/>
    <property type="evidence" value="ECO:0007669"/>
    <property type="project" value="UniProtKB-KW"/>
</dbReference>
<dbReference type="Proteomes" id="UP001220324">
    <property type="component" value="Unassembled WGS sequence"/>
</dbReference>
<dbReference type="InterPro" id="IPR036736">
    <property type="entry name" value="ACP-like_sf"/>
</dbReference>
<keyword evidence="1" id="KW-0596">Phosphopantetheine</keyword>
<evidence type="ECO:0000256" key="5">
    <source>
        <dbReference type="ARBA" id="ARBA00023002"/>
    </source>
</evidence>
<keyword evidence="2" id="KW-0597">Phosphoprotein</keyword>
<evidence type="ECO:0000256" key="7">
    <source>
        <dbReference type="PROSITE-ProRule" id="PRU01363"/>
    </source>
</evidence>
<evidence type="ECO:0000256" key="2">
    <source>
        <dbReference type="ARBA" id="ARBA00022553"/>
    </source>
</evidence>
<feature type="region of interest" description="Disordered" evidence="8">
    <location>
        <begin position="2480"/>
        <end position="2536"/>
    </location>
</feature>
<dbReference type="InterPro" id="IPR020841">
    <property type="entry name" value="PKS_Beta-ketoAc_synthase_dom"/>
</dbReference>
<dbReference type="SUPFAM" id="SSF53901">
    <property type="entry name" value="Thiolase-like"/>
    <property type="match status" value="1"/>
</dbReference>
<feature type="domain" description="PKS/mFAS DH" evidence="11">
    <location>
        <begin position="942"/>
        <end position="1247"/>
    </location>
</feature>
<dbReference type="InterPro" id="IPR014043">
    <property type="entry name" value="Acyl_transferase_dom"/>
</dbReference>
<accession>A0AAD6CIS3</accession>
<dbReference type="InterPro" id="IPR014031">
    <property type="entry name" value="Ketoacyl_synth_C"/>
</dbReference>
<dbReference type="Gene3D" id="3.40.50.720">
    <property type="entry name" value="NAD(P)-binding Rossmann-like Domain"/>
    <property type="match status" value="1"/>
</dbReference>
<evidence type="ECO:0000256" key="4">
    <source>
        <dbReference type="ARBA" id="ARBA00022679"/>
    </source>
</evidence>
<keyword evidence="5" id="KW-0560">Oxidoreductase</keyword>
<reference evidence="12 13" key="1">
    <citation type="journal article" date="2023" name="IMA Fungus">
        <title>Comparative genomic study of the Penicillium genus elucidates a diverse pangenome and 15 lateral gene transfer events.</title>
        <authorList>
            <person name="Petersen C."/>
            <person name="Sorensen T."/>
            <person name="Nielsen M.R."/>
            <person name="Sondergaard T.E."/>
            <person name="Sorensen J.L."/>
            <person name="Fitzpatrick D.A."/>
            <person name="Frisvad J.C."/>
            <person name="Nielsen K.L."/>
        </authorList>
    </citation>
    <scope>NUCLEOTIDE SEQUENCE [LARGE SCALE GENOMIC DNA]</scope>
    <source>
        <strain evidence="12 13">IBT 35679</strain>
    </source>
</reference>
<keyword evidence="6" id="KW-0511">Multifunctional enzyme</keyword>
<dbReference type="SUPFAM" id="SSF47336">
    <property type="entry name" value="ACP-like"/>
    <property type="match status" value="1"/>
</dbReference>
<evidence type="ECO:0000256" key="1">
    <source>
        <dbReference type="ARBA" id="ARBA00022450"/>
    </source>
</evidence>
<dbReference type="InterPro" id="IPR016039">
    <property type="entry name" value="Thiolase-like"/>
</dbReference>
<dbReference type="PANTHER" id="PTHR43775">
    <property type="entry name" value="FATTY ACID SYNTHASE"/>
    <property type="match status" value="1"/>
</dbReference>
<comment type="caution">
    <text evidence="12">The sequence shown here is derived from an EMBL/GenBank/DDBJ whole genome shotgun (WGS) entry which is preliminary data.</text>
</comment>
<dbReference type="SUPFAM" id="SSF52151">
    <property type="entry name" value="FabD/lysophospholipase-like"/>
    <property type="match status" value="1"/>
</dbReference>
<dbReference type="Gene3D" id="3.40.50.150">
    <property type="entry name" value="Vaccinia Virus protein VP39"/>
    <property type="match status" value="1"/>
</dbReference>
<dbReference type="Gene3D" id="3.40.366.10">
    <property type="entry name" value="Malonyl-Coenzyme A Acyl Carrier Protein, domain 2"/>
    <property type="match status" value="1"/>
</dbReference>
<gene>
    <name evidence="12" type="ORF">N7494_010548</name>
</gene>